<dbReference type="OrthoDB" id="156308at2759"/>
<dbReference type="EMBL" id="NCKW01003838">
    <property type="protein sequence ID" value="POM75420.1"/>
    <property type="molecule type" value="Genomic_DNA"/>
</dbReference>
<feature type="non-terminal residue" evidence="4">
    <location>
        <position position="131"/>
    </location>
</feature>
<evidence type="ECO:0000313" key="5">
    <source>
        <dbReference type="Proteomes" id="UP000237271"/>
    </source>
</evidence>
<reference evidence="4 5" key="1">
    <citation type="journal article" date="2017" name="Genome Biol. Evol.">
        <title>Phytophthora megakarya and P. palmivora, closely related causal agents of cacao black pod rot, underwent increases in genome sizes and gene numbers by different mechanisms.</title>
        <authorList>
            <person name="Ali S.S."/>
            <person name="Shao J."/>
            <person name="Lary D.J."/>
            <person name="Kronmiller B."/>
            <person name="Shen D."/>
            <person name="Strem M.D."/>
            <person name="Amoako-Attah I."/>
            <person name="Akrofi A.Y."/>
            <person name="Begoude B.A."/>
            <person name="Ten Hoopen G.M."/>
            <person name="Coulibaly K."/>
            <person name="Kebe B.I."/>
            <person name="Melnick R.L."/>
            <person name="Guiltinan M.J."/>
            <person name="Tyler B.M."/>
            <person name="Meinhardt L.W."/>
            <person name="Bailey B.A."/>
        </authorList>
    </citation>
    <scope>NUCLEOTIDE SEQUENCE [LARGE SCALE GENOMIC DNA]</scope>
    <source>
        <strain evidence="5">sbr112.9</strain>
    </source>
</reference>
<accession>A0A2P4YC98</accession>
<organism evidence="4 5">
    <name type="scientific">Phytophthora palmivora</name>
    <dbReference type="NCBI Taxonomy" id="4796"/>
    <lineage>
        <taxon>Eukaryota</taxon>
        <taxon>Sar</taxon>
        <taxon>Stramenopiles</taxon>
        <taxon>Oomycota</taxon>
        <taxon>Peronosporomycetes</taxon>
        <taxon>Peronosporales</taxon>
        <taxon>Peronosporaceae</taxon>
        <taxon>Phytophthora</taxon>
    </lineage>
</organism>
<evidence type="ECO:0000313" key="4">
    <source>
        <dbReference type="EMBL" id="POM75420.1"/>
    </source>
</evidence>
<dbReference type="Pfam" id="PF00264">
    <property type="entry name" value="Tyrosinase"/>
    <property type="match status" value="1"/>
</dbReference>
<sequence>MDTAIKNGAIKEFAAIHVESNGESQAHRSCGFFSWHRRLLIALESFLRDQDPKFACVTLPYYDVQTAYVRQAAGECDNFYECSDILQEIGGNRAQNNKASLMQNGKVATGYPVTGYPFSDDCDDKIVCGYT</sequence>
<evidence type="ECO:0000256" key="1">
    <source>
        <dbReference type="ARBA" id="ARBA00022723"/>
    </source>
</evidence>
<dbReference type="GO" id="GO:0016491">
    <property type="term" value="F:oxidoreductase activity"/>
    <property type="evidence" value="ECO:0007669"/>
    <property type="project" value="InterPro"/>
</dbReference>
<dbReference type="GO" id="GO:0046872">
    <property type="term" value="F:metal ion binding"/>
    <property type="evidence" value="ECO:0007669"/>
    <property type="project" value="UniProtKB-KW"/>
</dbReference>
<keyword evidence="2" id="KW-0186">Copper</keyword>
<dbReference type="PANTHER" id="PTHR11474">
    <property type="entry name" value="TYROSINASE FAMILY MEMBER"/>
    <property type="match status" value="1"/>
</dbReference>
<name>A0A2P4YC98_9STRA</name>
<dbReference type="PROSITE" id="PS00497">
    <property type="entry name" value="TYROSINASE_1"/>
    <property type="match status" value="1"/>
</dbReference>
<dbReference type="InterPro" id="IPR008922">
    <property type="entry name" value="Di-copper_centre_dom_sf"/>
</dbReference>
<gene>
    <name evidence="4" type="ORF">PHPALM_7482</name>
</gene>
<dbReference type="AlphaFoldDB" id="A0A2P4YC98"/>
<dbReference type="SUPFAM" id="SSF48056">
    <property type="entry name" value="Di-copper centre-containing domain"/>
    <property type="match status" value="1"/>
</dbReference>
<dbReference type="Gene3D" id="1.10.1280.10">
    <property type="entry name" value="Di-copper center containing domain from catechol oxidase"/>
    <property type="match status" value="1"/>
</dbReference>
<dbReference type="InterPro" id="IPR050316">
    <property type="entry name" value="Tyrosinase/Hemocyanin"/>
</dbReference>
<protein>
    <recommendedName>
        <fullName evidence="3">Tyrosinase copper-binding domain-containing protein</fullName>
    </recommendedName>
</protein>
<dbReference type="InterPro" id="IPR002227">
    <property type="entry name" value="Tyrosinase_Cu-bd"/>
</dbReference>
<feature type="domain" description="Tyrosinase copper-binding" evidence="3">
    <location>
        <begin position="27"/>
        <end position="44"/>
    </location>
</feature>
<evidence type="ECO:0000259" key="3">
    <source>
        <dbReference type="PROSITE" id="PS00497"/>
    </source>
</evidence>
<evidence type="ECO:0000256" key="2">
    <source>
        <dbReference type="ARBA" id="ARBA00023008"/>
    </source>
</evidence>
<keyword evidence="1" id="KW-0479">Metal-binding</keyword>
<dbReference type="Proteomes" id="UP000237271">
    <property type="component" value="Unassembled WGS sequence"/>
</dbReference>
<keyword evidence="5" id="KW-1185">Reference proteome</keyword>
<comment type="caution">
    <text evidence="4">The sequence shown here is derived from an EMBL/GenBank/DDBJ whole genome shotgun (WGS) entry which is preliminary data.</text>
</comment>
<proteinExistence type="predicted"/>
<dbReference type="PANTHER" id="PTHR11474:SF126">
    <property type="entry name" value="TYROSINASE-LIKE PROTEIN TYR-1-RELATED"/>
    <property type="match status" value="1"/>
</dbReference>